<dbReference type="SUPFAM" id="SSF56091">
    <property type="entry name" value="DNA ligase/mRNA capping enzyme, catalytic domain"/>
    <property type="match status" value="1"/>
</dbReference>
<proteinExistence type="predicted"/>
<name>A0A0F8Z0A5_9ZZZZ</name>
<dbReference type="Gene3D" id="3.30.1490.70">
    <property type="match status" value="1"/>
</dbReference>
<organism evidence="1">
    <name type="scientific">marine sediment metagenome</name>
    <dbReference type="NCBI Taxonomy" id="412755"/>
    <lineage>
        <taxon>unclassified sequences</taxon>
        <taxon>metagenomes</taxon>
        <taxon>ecological metagenomes</taxon>
    </lineage>
</organism>
<evidence type="ECO:0008006" key="2">
    <source>
        <dbReference type="Google" id="ProtNLM"/>
    </source>
</evidence>
<dbReference type="AlphaFoldDB" id="A0A0F8Z0A5"/>
<comment type="caution">
    <text evidence="1">The sequence shown here is derived from an EMBL/GenBank/DDBJ whole genome shotgun (WGS) entry which is preliminary data.</text>
</comment>
<sequence>MITRPMKAATVKQVHLEGLEWPLLASPKIDGIRSLMHPELGPVTRSFKAVPNTHIYEALKRVAGNCRLDGELVAVHEDGRIRTFNETQSAVMSHGG</sequence>
<evidence type="ECO:0000313" key="1">
    <source>
        <dbReference type="EMBL" id="KKK59799.1"/>
    </source>
</evidence>
<dbReference type="Gene3D" id="3.30.470.30">
    <property type="entry name" value="DNA ligase/mRNA capping enzyme"/>
    <property type="match status" value="1"/>
</dbReference>
<feature type="non-terminal residue" evidence="1">
    <location>
        <position position="96"/>
    </location>
</feature>
<reference evidence="1" key="1">
    <citation type="journal article" date="2015" name="Nature">
        <title>Complex archaea that bridge the gap between prokaryotes and eukaryotes.</title>
        <authorList>
            <person name="Spang A."/>
            <person name="Saw J.H."/>
            <person name="Jorgensen S.L."/>
            <person name="Zaremba-Niedzwiedzka K."/>
            <person name="Martijn J."/>
            <person name="Lind A.E."/>
            <person name="van Eijk R."/>
            <person name="Schleper C."/>
            <person name="Guy L."/>
            <person name="Ettema T.J."/>
        </authorList>
    </citation>
    <scope>NUCLEOTIDE SEQUENCE</scope>
</reference>
<gene>
    <name evidence="1" type="ORF">LCGC14_3030720</name>
</gene>
<protein>
    <recommendedName>
        <fullName evidence="2">ATP-dependent DNA ligase family profile domain-containing protein</fullName>
    </recommendedName>
</protein>
<dbReference type="EMBL" id="LAZR01063285">
    <property type="protein sequence ID" value="KKK59799.1"/>
    <property type="molecule type" value="Genomic_DNA"/>
</dbReference>
<accession>A0A0F8Z0A5</accession>